<name>A0AAV5B5U9_9ACTN</name>
<dbReference type="SUPFAM" id="SSF116842">
    <property type="entry name" value="XseB-like"/>
    <property type="match status" value="1"/>
</dbReference>
<protein>
    <submittedName>
        <fullName evidence="2">Uncharacterized protein</fullName>
    </submittedName>
</protein>
<keyword evidence="3" id="KW-1185">Reference proteome</keyword>
<feature type="region of interest" description="Disordered" evidence="1">
    <location>
        <begin position="88"/>
        <end position="137"/>
    </location>
</feature>
<gene>
    <name evidence="2" type="ORF">ATOP_11700</name>
</gene>
<dbReference type="Proteomes" id="UP001055025">
    <property type="component" value="Unassembled WGS sequence"/>
</dbReference>
<evidence type="ECO:0000256" key="1">
    <source>
        <dbReference type="SAM" id="MobiDB-lite"/>
    </source>
</evidence>
<accession>A0AAV5B5U9</accession>
<dbReference type="GO" id="GO:0008855">
    <property type="term" value="F:exodeoxyribonuclease VII activity"/>
    <property type="evidence" value="ECO:0007669"/>
    <property type="project" value="InterPro"/>
</dbReference>
<evidence type="ECO:0000313" key="3">
    <source>
        <dbReference type="Proteomes" id="UP001055025"/>
    </source>
</evidence>
<dbReference type="GO" id="GO:0009318">
    <property type="term" value="C:exodeoxyribonuclease VII complex"/>
    <property type="evidence" value="ECO:0007669"/>
    <property type="project" value="InterPro"/>
</dbReference>
<sequence length="137" mass="14363">MGARSERAHRGFDEVTDRLDQIVSDVRAKDTSLERSLDLFDEAIALGSKAVELVDRTDFSPAEKERMAEGLAAEDLVRAQEGAGGQVAAELLDGRASEGPAMAVPGHPEGADEAQAAMGRAVDDADDGAWADGPKEG</sequence>
<dbReference type="InterPro" id="IPR037004">
    <property type="entry name" value="Exonuc_VII_ssu_sf"/>
</dbReference>
<reference evidence="2" key="1">
    <citation type="journal article" date="2022" name="Int. J. Syst. Evol. Microbiol.">
        <title>Granulimonas faecalis gen. nov., sp. nov., and Leptogranulimonas caecicola gen. nov., sp. nov., novel lactate-producing Atopobiaceae bacteria isolated from mouse intestines, and an emended description of the family Atopobiaceae.</title>
        <authorList>
            <person name="Morinaga K."/>
            <person name="Kusada H."/>
            <person name="Sakamoto S."/>
            <person name="Murakami T."/>
            <person name="Toyoda A."/>
            <person name="Mori H."/>
            <person name="Meng X.Y."/>
            <person name="Takashino M."/>
            <person name="Murotomi K."/>
            <person name="Tamaki H."/>
        </authorList>
    </citation>
    <scope>NUCLEOTIDE SEQUENCE</scope>
    <source>
        <strain evidence="2">OPF53</strain>
    </source>
</reference>
<comment type="caution">
    <text evidence="2">The sequence shown here is derived from an EMBL/GenBank/DDBJ whole genome shotgun (WGS) entry which is preliminary data.</text>
</comment>
<dbReference type="RefSeq" id="WP_265590819.1">
    <property type="nucleotide sequence ID" value="NZ_BQKC01000001.1"/>
</dbReference>
<evidence type="ECO:0000313" key="2">
    <source>
        <dbReference type="EMBL" id="GJM55515.1"/>
    </source>
</evidence>
<dbReference type="EMBL" id="BQKC01000001">
    <property type="protein sequence ID" value="GJM55515.1"/>
    <property type="molecule type" value="Genomic_DNA"/>
</dbReference>
<dbReference type="GO" id="GO:0006308">
    <property type="term" value="P:DNA catabolic process"/>
    <property type="evidence" value="ECO:0007669"/>
    <property type="project" value="InterPro"/>
</dbReference>
<proteinExistence type="predicted"/>
<dbReference type="AlphaFoldDB" id="A0AAV5B5U9"/>
<organism evidence="2 3">
    <name type="scientific">Granulimonas faecalis</name>
    <dbReference type="NCBI Taxonomy" id="2894155"/>
    <lineage>
        <taxon>Bacteria</taxon>
        <taxon>Bacillati</taxon>
        <taxon>Actinomycetota</taxon>
        <taxon>Coriobacteriia</taxon>
        <taxon>Coriobacteriales</taxon>
        <taxon>Kribbibacteriaceae</taxon>
        <taxon>Granulimonas</taxon>
    </lineage>
</organism>